<comment type="similarity">
    <text evidence="3">Belongs to the acyl carrier protein (ACP) family.</text>
</comment>
<dbReference type="InterPro" id="IPR003231">
    <property type="entry name" value="ACP"/>
</dbReference>
<dbReference type="HAMAP" id="MF_01217">
    <property type="entry name" value="Acyl_carrier"/>
    <property type="match status" value="1"/>
</dbReference>
<evidence type="ECO:0000256" key="6">
    <source>
        <dbReference type="ARBA" id="ARBA00022516"/>
    </source>
</evidence>
<evidence type="ECO:0000256" key="1">
    <source>
        <dbReference type="ARBA" id="ARBA00004173"/>
    </source>
</evidence>
<dbReference type="Pfam" id="PF00550">
    <property type="entry name" value="PP-binding"/>
    <property type="match status" value="1"/>
</dbReference>
<keyword evidence="4" id="KW-0813">Transport</keyword>
<dbReference type="EMBL" id="BDQV01000171">
    <property type="protein sequence ID" value="GAY57888.1"/>
    <property type="molecule type" value="Genomic_DNA"/>
</dbReference>
<dbReference type="InterPro" id="IPR009081">
    <property type="entry name" value="PP-bd_ACP"/>
</dbReference>
<keyword evidence="8" id="KW-0679">Respiratory chain</keyword>
<dbReference type="NCBIfam" id="TIGR00517">
    <property type="entry name" value="acyl_carrier"/>
    <property type="match status" value="1"/>
</dbReference>
<proteinExistence type="inferred from homology"/>
<gene>
    <name evidence="19" type="ORF">CUMW_182930</name>
</gene>
<evidence type="ECO:0000256" key="17">
    <source>
        <dbReference type="RuleBase" id="RU000722"/>
    </source>
</evidence>
<dbReference type="GO" id="GO:0000035">
    <property type="term" value="F:acyl binding"/>
    <property type="evidence" value="ECO:0007669"/>
    <property type="project" value="TreeGrafter"/>
</dbReference>
<sequence>MALRRAVLDHVRVPVQTLALTGSKQRWSVLGSLRFMSSHDDHLTKEEVIDRVLSVVKCFPKVDPSQVTPDVHFQKDLGLDSLDNVEIVMALEEEFKLEIPDKEAVRIDACNLAIEYIYNHPMAS</sequence>
<evidence type="ECO:0000256" key="11">
    <source>
        <dbReference type="ARBA" id="ARBA00022982"/>
    </source>
</evidence>
<keyword evidence="11" id="KW-0249">Electron transport</keyword>
<evidence type="ECO:0000256" key="8">
    <source>
        <dbReference type="ARBA" id="ARBA00022660"/>
    </source>
</evidence>
<dbReference type="PANTHER" id="PTHR20863:SF28">
    <property type="entry name" value="ACYL CARRIER PROTEIN, MITOCHONDRIAL"/>
    <property type="match status" value="1"/>
</dbReference>
<dbReference type="SMR" id="A0A2H5PZU5"/>
<evidence type="ECO:0000259" key="18">
    <source>
        <dbReference type="PROSITE" id="PS50075"/>
    </source>
</evidence>
<reference evidence="19 20" key="1">
    <citation type="journal article" date="2017" name="Front. Genet.">
        <title>Draft sequencing of the heterozygous diploid genome of Satsuma (Citrus unshiu Marc.) using a hybrid assembly approach.</title>
        <authorList>
            <person name="Shimizu T."/>
            <person name="Tanizawa Y."/>
            <person name="Mochizuki T."/>
            <person name="Nagasaki H."/>
            <person name="Yoshioka T."/>
            <person name="Toyoda A."/>
            <person name="Fujiyama A."/>
            <person name="Kaminuma E."/>
            <person name="Nakamura Y."/>
        </authorList>
    </citation>
    <scope>NUCLEOTIDE SEQUENCE [LARGE SCALE GENOMIC DNA]</scope>
    <source>
        <strain evidence="20">cv. Miyagawa wase</strain>
    </source>
</reference>
<accession>A0A2H5PZU5</accession>
<dbReference type="AlphaFoldDB" id="A0A2H5PZU5"/>
<evidence type="ECO:0000256" key="13">
    <source>
        <dbReference type="ARBA" id="ARBA00023128"/>
    </source>
</evidence>
<name>A0A2H5PZU5_CITUN</name>
<dbReference type="NCBIfam" id="NF002148">
    <property type="entry name" value="PRK00982.1-2"/>
    <property type="match status" value="1"/>
</dbReference>
<dbReference type="SUPFAM" id="SSF47336">
    <property type="entry name" value="ACP-like"/>
    <property type="match status" value="1"/>
</dbReference>
<dbReference type="InterPro" id="IPR036736">
    <property type="entry name" value="ACP-like_sf"/>
</dbReference>
<evidence type="ECO:0000256" key="12">
    <source>
        <dbReference type="ARBA" id="ARBA00023098"/>
    </source>
</evidence>
<comment type="caution">
    <text evidence="19">The sequence shown here is derived from an EMBL/GenBank/DDBJ whole genome shotgun (WGS) entry which is preliminary data.</text>
</comment>
<evidence type="ECO:0000256" key="3">
    <source>
        <dbReference type="ARBA" id="ARBA00010930"/>
    </source>
</evidence>
<dbReference type="STRING" id="55188.A0A2H5PZU5"/>
<dbReference type="Proteomes" id="UP000236630">
    <property type="component" value="Unassembled WGS sequence"/>
</dbReference>
<comment type="subunit">
    <text evidence="16">Complex I is composed of at least 49 different subunits.</text>
</comment>
<keyword evidence="20" id="KW-1185">Reference proteome</keyword>
<dbReference type="Gene3D" id="1.10.1200.10">
    <property type="entry name" value="ACP-like"/>
    <property type="match status" value="1"/>
</dbReference>
<dbReference type="FunFam" id="1.10.1200.10:FF:000003">
    <property type="entry name" value="Acyl carrier protein"/>
    <property type="match status" value="1"/>
</dbReference>
<keyword evidence="5 17" id="KW-0596">Phosphopantetheine</keyword>
<dbReference type="PANTHER" id="PTHR20863">
    <property type="entry name" value="ACYL CARRIER PROTEIN"/>
    <property type="match status" value="1"/>
</dbReference>
<comment type="function">
    <text evidence="15">Carrier of the growing fatty acid chain in fatty acid biosynthesis. May be involved in the synthesis of short and medium chain fatty acids. Accessory and non-catalytic subunit of the mitochondrial membrane respiratory chain NADH dehydrogenase (Complex I), which functions in the transfer of electrons from NADH to the respiratory chain.</text>
</comment>
<dbReference type="GO" id="GO:0000036">
    <property type="term" value="F:acyl carrier activity"/>
    <property type="evidence" value="ECO:0007669"/>
    <property type="project" value="TreeGrafter"/>
</dbReference>
<evidence type="ECO:0000256" key="15">
    <source>
        <dbReference type="ARBA" id="ARBA00057783"/>
    </source>
</evidence>
<evidence type="ECO:0000313" key="20">
    <source>
        <dbReference type="Proteomes" id="UP000236630"/>
    </source>
</evidence>
<organism evidence="19 20">
    <name type="scientific">Citrus unshiu</name>
    <name type="common">Satsuma mandarin</name>
    <name type="synonym">Citrus nobilis var. unshiu</name>
    <dbReference type="NCBI Taxonomy" id="55188"/>
    <lineage>
        <taxon>Eukaryota</taxon>
        <taxon>Viridiplantae</taxon>
        <taxon>Streptophyta</taxon>
        <taxon>Embryophyta</taxon>
        <taxon>Tracheophyta</taxon>
        <taxon>Spermatophyta</taxon>
        <taxon>Magnoliopsida</taxon>
        <taxon>eudicotyledons</taxon>
        <taxon>Gunneridae</taxon>
        <taxon>Pentapetalae</taxon>
        <taxon>rosids</taxon>
        <taxon>malvids</taxon>
        <taxon>Sapindales</taxon>
        <taxon>Rutaceae</taxon>
        <taxon>Aurantioideae</taxon>
        <taxon>Citrus</taxon>
    </lineage>
</organism>
<dbReference type="GO" id="GO:0005739">
    <property type="term" value="C:mitochondrion"/>
    <property type="evidence" value="ECO:0007669"/>
    <property type="project" value="UniProtKB-SubCell"/>
</dbReference>
<comment type="subcellular location">
    <subcellularLocation>
        <location evidence="1">Mitochondrion</location>
    </subcellularLocation>
</comment>
<keyword evidence="14 17" id="KW-0275">Fatty acid biosynthesis</keyword>
<keyword evidence="12" id="KW-0443">Lipid metabolism</keyword>
<evidence type="ECO:0000256" key="9">
    <source>
        <dbReference type="ARBA" id="ARBA00022832"/>
    </source>
</evidence>
<evidence type="ECO:0000313" key="19">
    <source>
        <dbReference type="EMBL" id="GAY57888.1"/>
    </source>
</evidence>
<evidence type="ECO:0000256" key="10">
    <source>
        <dbReference type="ARBA" id="ARBA00022946"/>
    </source>
</evidence>
<feature type="domain" description="Carrier" evidence="18">
    <location>
        <begin position="46"/>
        <end position="121"/>
    </location>
</feature>
<keyword evidence="7" id="KW-0597">Phosphoprotein</keyword>
<evidence type="ECO:0000256" key="14">
    <source>
        <dbReference type="ARBA" id="ARBA00023160"/>
    </source>
</evidence>
<evidence type="ECO:0000256" key="7">
    <source>
        <dbReference type="ARBA" id="ARBA00022553"/>
    </source>
</evidence>
<comment type="pathway">
    <text evidence="2">Lipid metabolism; fatty acid biosynthesis.</text>
</comment>
<evidence type="ECO:0000256" key="4">
    <source>
        <dbReference type="ARBA" id="ARBA00022448"/>
    </source>
</evidence>
<evidence type="ECO:0000256" key="16">
    <source>
        <dbReference type="ARBA" id="ARBA00063067"/>
    </source>
</evidence>
<protein>
    <recommendedName>
        <fullName evidence="17">Acyl carrier protein</fullName>
    </recommendedName>
</protein>
<keyword evidence="10" id="KW-0809">Transit peptide</keyword>
<evidence type="ECO:0000256" key="5">
    <source>
        <dbReference type="ARBA" id="ARBA00022450"/>
    </source>
</evidence>
<keyword evidence="6 17" id="KW-0444">Lipid biosynthesis</keyword>
<evidence type="ECO:0000256" key="2">
    <source>
        <dbReference type="ARBA" id="ARBA00005194"/>
    </source>
</evidence>
<dbReference type="PROSITE" id="PS50075">
    <property type="entry name" value="CARRIER"/>
    <property type="match status" value="1"/>
</dbReference>
<keyword evidence="13" id="KW-0496">Mitochondrion</keyword>
<keyword evidence="9" id="KW-0276">Fatty acid metabolism</keyword>